<keyword evidence="3" id="KW-0663">Pyridoxal phosphate</keyword>
<evidence type="ECO:0000256" key="5">
    <source>
        <dbReference type="ARBA" id="ARBA00037974"/>
    </source>
</evidence>
<comment type="similarity">
    <text evidence="5">Belongs to the class-II pyridoxal-phosphate-dependent aminotransferase family. MalY/PatB cystathionine beta-lyase subfamily.</text>
</comment>
<evidence type="ECO:0000313" key="7">
    <source>
        <dbReference type="EMBL" id="TCL61631.1"/>
    </source>
</evidence>
<dbReference type="InterPro" id="IPR015422">
    <property type="entry name" value="PyrdxlP-dep_Trfase_small"/>
</dbReference>
<comment type="caution">
    <text evidence="7">The sequence shown here is derived from an EMBL/GenBank/DDBJ whole genome shotgun (WGS) entry which is preliminary data.</text>
</comment>
<dbReference type="PANTHER" id="PTHR43525:SF1">
    <property type="entry name" value="PROTEIN MALY"/>
    <property type="match status" value="1"/>
</dbReference>
<dbReference type="OrthoDB" id="9802872at2"/>
<dbReference type="Gene3D" id="3.40.640.10">
    <property type="entry name" value="Type I PLP-dependent aspartate aminotransferase-like (Major domain)"/>
    <property type="match status" value="1"/>
</dbReference>
<dbReference type="InterPro" id="IPR015421">
    <property type="entry name" value="PyrdxlP-dep_Trfase_major"/>
</dbReference>
<evidence type="ECO:0000256" key="2">
    <source>
        <dbReference type="ARBA" id="ARBA00012224"/>
    </source>
</evidence>
<dbReference type="GO" id="GO:0047804">
    <property type="term" value="F:cysteine-S-conjugate beta-lyase activity"/>
    <property type="evidence" value="ECO:0007669"/>
    <property type="project" value="UniProtKB-EC"/>
</dbReference>
<dbReference type="SUPFAM" id="SSF53383">
    <property type="entry name" value="PLP-dependent transferases"/>
    <property type="match status" value="1"/>
</dbReference>
<evidence type="ECO:0000259" key="6">
    <source>
        <dbReference type="Pfam" id="PF00155"/>
    </source>
</evidence>
<accession>A0A4R1R7M0</accession>
<dbReference type="InterPro" id="IPR015424">
    <property type="entry name" value="PyrdxlP-dep_Trfase"/>
</dbReference>
<dbReference type="CDD" id="cd00609">
    <property type="entry name" value="AAT_like"/>
    <property type="match status" value="1"/>
</dbReference>
<dbReference type="InterPro" id="IPR004839">
    <property type="entry name" value="Aminotransferase_I/II_large"/>
</dbReference>
<sequence length="403" mass="45772">MKYDFTSIMDRHGKDAIAVDGLGSRPGFAPGAPKEGFDAIPMWVADMNFPTVPTIPEAIIERAKHPAYGYFDATDDYFNEIIAWHEKRNGVTGLTRECIGYENGVLGGVISALNVVCSKGDKVLLQSPTYIGFTMSLTNNGYDMVLSPMKKDENGVWRMDYEDMEEKLRTQNIHATVFCSPHNPCGRVWERWELEKAMALFEKYDVKVISDEIWSDIILAGNKHIPTQMVNEWARQNTVAVYAPSKTFNLAGLVGSYHIIYNKWLRDRVLKESSLPHYNDMNVLSMHALIGAYKPEGYEWTDELCQTLTGNVDYACNYIREHFKGVEVSKPQGTYMLFVDCTQWCAEHGKTIEELEQACWDVGVAVQDGKMFHGPCHLRMNLALPLSRVQEAFDRLDKYVFNA</sequence>
<protein>
    <recommendedName>
        <fullName evidence="2">cysteine-S-conjugate beta-lyase</fullName>
        <ecNumber evidence="2">4.4.1.13</ecNumber>
    </recommendedName>
</protein>
<evidence type="ECO:0000256" key="3">
    <source>
        <dbReference type="ARBA" id="ARBA00022898"/>
    </source>
</evidence>
<dbReference type="Proteomes" id="UP000295184">
    <property type="component" value="Unassembled WGS sequence"/>
</dbReference>
<proteinExistence type="inferred from homology"/>
<dbReference type="AlphaFoldDB" id="A0A4R1R7M0"/>
<evidence type="ECO:0000256" key="4">
    <source>
        <dbReference type="ARBA" id="ARBA00023239"/>
    </source>
</evidence>
<gene>
    <name evidence="7" type="ORF">EDD77_10185</name>
</gene>
<keyword evidence="4 7" id="KW-0456">Lyase</keyword>
<feature type="domain" description="Aminotransferase class I/classII large" evidence="6">
    <location>
        <begin position="49"/>
        <end position="396"/>
    </location>
</feature>
<dbReference type="STRING" id="1650663.GCA_001486665_01684"/>
<organism evidence="7 8">
    <name type="scientific">Allofournierella massiliensis</name>
    <dbReference type="NCBI Taxonomy" id="1650663"/>
    <lineage>
        <taxon>Bacteria</taxon>
        <taxon>Bacillati</taxon>
        <taxon>Bacillota</taxon>
        <taxon>Clostridia</taxon>
        <taxon>Eubacteriales</taxon>
        <taxon>Oscillospiraceae</taxon>
        <taxon>Allofournierella</taxon>
    </lineage>
</organism>
<dbReference type="EC" id="4.4.1.13" evidence="2"/>
<reference evidence="7 8" key="1">
    <citation type="submission" date="2019-03" db="EMBL/GenBank/DDBJ databases">
        <title>Genomic Encyclopedia of Type Strains, Phase IV (KMG-IV): sequencing the most valuable type-strain genomes for metagenomic binning, comparative biology and taxonomic classification.</title>
        <authorList>
            <person name="Goeker M."/>
        </authorList>
    </citation>
    <scope>NUCLEOTIDE SEQUENCE [LARGE SCALE GENOMIC DNA]</scope>
    <source>
        <strain evidence="7 8">DSM 100451</strain>
    </source>
</reference>
<evidence type="ECO:0000256" key="1">
    <source>
        <dbReference type="ARBA" id="ARBA00001933"/>
    </source>
</evidence>
<dbReference type="GO" id="GO:0030170">
    <property type="term" value="F:pyridoxal phosphate binding"/>
    <property type="evidence" value="ECO:0007669"/>
    <property type="project" value="InterPro"/>
</dbReference>
<name>A0A4R1R7M0_9FIRM</name>
<dbReference type="RefSeq" id="WP_058964100.1">
    <property type="nucleotide sequence ID" value="NZ_CABKVM010000016.1"/>
</dbReference>
<dbReference type="Pfam" id="PF00155">
    <property type="entry name" value="Aminotran_1_2"/>
    <property type="match status" value="1"/>
</dbReference>
<dbReference type="Gene3D" id="3.90.1150.10">
    <property type="entry name" value="Aspartate Aminotransferase, domain 1"/>
    <property type="match status" value="1"/>
</dbReference>
<dbReference type="PANTHER" id="PTHR43525">
    <property type="entry name" value="PROTEIN MALY"/>
    <property type="match status" value="1"/>
</dbReference>
<dbReference type="InterPro" id="IPR051798">
    <property type="entry name" value="Class-II_PLP-Dep_Aminotrans"/>
</dbReference>
<dbReference type="EMBL" id="SLUM01000001">
    <property type="protein sequence ID" value="TCL61631.1"/>
    <property type="molecule type" value="Genomic_DNA"/>
</dbReference>
<dbReference type="GeneID" id="97382265"/>
<comment type="cofactor">
    <cofactor evidence="1">
        <name>pyridoxal 5'-phosphate</name>
        <dbReference type="ChEBI" id="CHEBI:597326"/>
    </cofactor>
</comment>
<evidence type="ECO:0000313" key="8">
    <source>
        <dbReference type="Proteomes" id="UP000295184"/>
    </source>
</evidence>